<evidence type="ECO:0000313" key="1">
    <source>
        <dbReference type="EMBL" id="XBM04810.1"/>
    </source>
</evidence>
<dbReference type="EMBL" id="CP157353">
    <property type="protein sequence ID" value="XBM04810.1"/>
    <property type="molecule type" value="Genomic_DNA"/>
</dbReference>
<accession>A0AAU7FL62</accession>
<sequence>MKRKTQQIIKEMNANTQSFPANVSDYWHLPLPAADDFMTSNRTPKKIKRLCIQTLLNRAEHLIDLKQNDREIYRVVVAVDLPELWHSQIIVFKGNSYVKNFFNRQDEYQTWLPLSDQRNIQKEWDLSVPQNMRTIGFKVVITDDDEVSYEGERWFMGELNDIKKSHFK</sequence>
<name>A0AAU7FL62_9BACI</name>
<gene>
    <name evidence="1" type="ORF">ABG082_03315</name>
</gene>
<dbReference type="AlphaFoldDB" id="A0AAU7FL62"/>
<protein>
    <submittedName>
        <fullName evidence="1">DUF3916 domain-containing protein</fullName>
    </submittedName>
</protein>
<dbReference type="InterPro" id="IPR025075">
    <property type="entry name" value="DUF3916"/>
</dbReference>
<dbReference type="Pfam" id="PF13079">
    <property type="entry name" value="DUF3916"/>
    <property type="match status" value="1"/>
</dbReference>
<organism evidence="1">
    <name type="scientific">Bacillus sp. BS1807G30</name>
    <dbReference type="NCBI Taxonomy" id="3153756"/>
    <lineage>
        <taxon>Bacteria</taxon>
        <taxon>Bacillati</taxon>
        <taxon>Bacillota</taxon>
        <taxon>Bacilli</taxon>
        <taxon>Bacillales</taxon>
        <taxon>Bacillaceae</taxon>
        <taxon>Bacillus</taxon>
    </lineage>
</organism>
<dbReference type="RefSeq" id="WP_342494546.1">
    <property type="nucleotide sequence ID" value="NZ_CP157353.1"/>
</dbReference>
<proteinExistence type="predicted"/>
<reference evidence="1" key="1">
    <citation type="submission" date="2024-05" db="EMBL/GenBank/DDBJ databases">
        <authorList>
            <person name="Liu Z."/>
        </authorList>
    </citation>
    <scope>NUCLEOTIDE SEQUENCE</scope>
    <source>
        <strain evidence="1">BS1807G30</strain>
    </source>
</reference>